<proteinExistence type="predicted"/>
<keyword evidence="3" id="KW-1185">Reference proteome</keyword>
<evidence type="ECO:0000313" key="2">
    <source>
        <dbReference type="EMBL" id="PWR73179.1"/>
    </source>
</evidence>
<evidence type="ECO:0000259" key="1">
    <source>
        <dbReference type="Pfam" id="PF01927"/>
    </source>
</evidence>
<protein>
    <recommendedName>
        <fullName evidence="1">Mut7-C RNAse domain-containing protein</fullName>
    </recommendedName>
</protein>
<dbReference type="GeneID" id="97549898"/>
<dbReference type="RefSeq" id="WP_109967833.1">
    <property type="nucleotide sequence ID" value="NZ_CP176093.1"/>
</dbReference>
<sequence length="176" mass="20501">MPDRLSESRFICDRMFGALCRFLRLLGYDTLNANDLTPGNPKEDSILLIIAKKEDRILLTRDAELARRDPNRVFYLVSERLEDQIRTLIIAGYIKPNLRLTRCSLCNHLLAPASDEALSEFLRENPSIIFNSSPDEEKITWCRNCRKIYWEGSHTRKMREQIHQIYLLGEEGRTSA</sequence>
<organism evidence="2 3">
    <name type="scientific">Methanospirillum lacunae</name>
    <dbReference type="NCBI Taxonomy" id="668570"/>
    <lineage>
        <taxon>Archaea</taxon>
        <taxon>Methanobacteriati</taxon>
        <taxon>Methanobacteriota</taxon>
        <taxon>Stenosarchaea group</taxon>
        <taxon>Methanomicrobia</taxon>
        <taxon>Methanomicrobiales</taxon>
        <taxon>Methanospirillaceae</taxon>
        <taxon>Methanospirillum</taxon>
    </lineage>
</organism>
<dbReference type="EMBL" id="QGMY01000003">
    <property type="protein sequence ID" value="PWR73179.1"/>
    <property type="molecule type" value="Genomic_DNA"/>
</dbReference>
<accession>A0A2V2N0D3</accession>
<dbReference type="PANTHER" id="PTHR39081">
    <property type="entry name" value="MUT7-C DOMAIN-CONTAINING PROTEIN"/>
    <property type="match status" value="1"/>
</dbReference>
<dbReference type="InterPro" id="IPR002782">
    <property type="entry name" value="Mut7-C_RNAse_dom"/>
</dbReference>
<dbReference type="OrthoDB" id="1266at2157"/>
<dbReference type="Pfam" id="PF01927">
    <property type="entry name" value="Mut7-C"/>
    <property type="match status" value="1"/>
</dbReference>
<dbReference type="Proteomes" id="UP000245657">
    <property type="component" value="Unassembled WGS sequence"/>
</dbReference>
<dbReference type="AlphaFoldDB" id="A0A2V2N0D3"/>
<name>A0A2V2N0D3_9EURY</name>
<gene>
    <name evidence="2" type="ORF">DK846_04955</name>
</gene>
<comment type="caution">
    <text evidence="2">The sequence shown here is derived from an EMBL/GenBank/DDBJ whole genome shotgun (WGS) entry which is preliminary data.</text>
</comment>
<feature type="domain" description="Mut7-C RNAse" evidence="1">
    <location>
        <begin position="9"/>
        <end position="161"/>
    </location>
</feature>
<reference evidence="2 3" key="1">
    <citation type="submission" date="2018-05" db="EMBL/GenBank/DDBJ databases">
        <title>Draft genome of Methanospirillum lacunae Ki8-1.</title>
        <authorList>
            <person name="Dueholm M.S."/>
            <person name="Nielsen P.H."/>
            <person name="Bakmann L.F."/>
            <person name="Otzen D.E."/>
        </authorList>
    </citation>
    <scope>NUCLEOTIDE SEQUENCE [LARGE SCALE GENOMIC DNA]</scope>
    <source>
        <strain evidence="2 3">Ki8-1</strain>
    </source>
</reference>
<dbReference type="PANTHER" id="PTHR39081:SF1">
    <property type="entry name" value="MUT7-C RNASE DOMAIN-CONTAINING PROTEIN"/>
    <property type="match status" value="1"/>
</dbReference>
<evidence type="ECO:0000313" key="3">
    <source>
        <dbReference type="Proteomes" id="UP000245657"/>
    </source>
</evidence>